<evidence type="ECO:0000256" key="8">
    <source>
        <dbReference type="ARBA" id="ARBA00046432"/>
    </source>
</evidence>
<comment type="subunit">
    <text evidence="8">Component of the translation initiation factor 2B (eIF2B) complex which is a heterodecamer of two sets of five different subunits: alpha, beta, gamma, delta and epsilon. Subunits alpha, beta and delta comprise a regulatory subcomplex and subunits epsilon and gamma comprise a catalytic subcomplex. Within the complex, the hexameric regulatory complex resides at the center, with the two heterodimeric catalytic subcomplexes bound on opposite sides.</text>
</comment>
<comment type="caution">
    <text evidence="11">The sequence shown here is derived from an EMBL/GenBank/DDBJ whole genome shotgun (WGS) entry which is preliminary data.</text>
</comment>
<dbReference type="eggNOG" id="KOG1467">
    <property type="taxonomic scope" value="Eukaryota"/>
</dbReference>
<keyword evidence="3" id="KW-0963">Cytoplasm</keyword>
<feature type="compositionally biased region" description="Low complexity" evidence="10">
    <location>
        <begin position="106"/>
        <end position="123"/>
    </location>
</feature>
<comment type="subcellular location">
    <subcellularLocation>
        <location evidence="1">Cytoplasm</location>
        <location evidence="1">Cytosol</location>
    </subcellularLocation>
</comment>
<evidence type="ECO:0000256" key="5">
    <source>
        <dbReference type="ARBA" id="ARBA00022917"/>
    </source>
</evidence>
<comment type="similarity">
    <text evidence="2 9">Belongs to the eIF-2B alpha/beta/delta subunits family.</text>
</comment>
<dbReference type="InterPro" id="IPR042529">
    <property type="entry name" value="IF_2B-like_C"/>
</dbReference>
<dbReference type="RefSeq" id="XP_007761046.1">
    <property type="nucleotide sequence ID" value="XM_007762856.1"/>
</dbReference>
<dbReference type="HOGENOM" id="CLU_016218_3_0_1"/>
<accession>W9VUW1</accession>
<dbReference type="SUPFAM" id="SSF100950">
    <property type="entry name" value="NagB/RpiA/CoA transferase-like"/>
    <property type="match status" value="1"/>
</dbReference>
<name>W9VUW1_9EURO</name>
<gene>
    <name evidence="11" type="ORF">A1O7_08867</name>
</gene>
<keyword evidence="4 11" id="KW-0396">Initiation factor</keyword>
<dbReference type="VEuPathDB" id="FungiDB:A1O7_08867"/>
<evidence type="ECO:0000256" key="7">
    <source>
        <dbReference type="ARBA" id="ARBA00044356"/>
    </source>
</evidence>
<feature type="compositionally biased region" description="Polar residues" evidence="10">
    <location>
        <begin position="1"/>
        <end position="16"/>
    </location>
</feature>
<dbReference type="STRING" id="1182544.W9VUW1"/>
<dbReference type="Pfam" id="PF01008">
    <property type="entry name" value="IF-2B"/>
    <property type="match status" value="1"/>
</dbReference>
<protein>
    <recommendedName>
        <fullName evidence="6">Translation initiation factor eIF2B subunit delta</fullName>
    </recommendedName>
    <alternativeName>
        <fullName evidence="7">eIF2B GDP-GTP exchange factor subunit delta</fullName>
    </alternativeName>
</protein>
<dbReference type="PANTHER" id="PTHR10233">
    <property type="entry name" value="TRANSLATION INITIATION FACTOR EIF-2B"/>
    <property type="match status" value="1"/>
</dbReference>
<evidence type="ECO:0000256" key="4">
    <source>
        <dbReference type="ARBA" id="ARBA00022540"/>
    </source>
</evidence>
<dbReference type="Proteomes" id="UP000019473">
    <property type="component" value="Unassembled WGS sequence"/>
</dbReference>
<dbReference type="PANTHER" id="PTHR10233:SF14">
    <property type="entry name" value="TRANSLATION INITIATION FACTOR EIF-2B SUBUNIT DELTA"/>
    <property type="match status" value="1"/>
</dbReference>
<evidence type="ECO:0000313" key="12">
    <source>
        <dbReference type="Proteomes" id="UP000019473"/>
    </source>
</evidence>
<evidence type="ECO:0000256" key="9">
    <source>
        <dbReference type="RuleBase" id="RU003814"/>
    </source>
</evidence>
<feature type="compositionally biased region" description="Basic and acidic residues" evidence="10">
    <location>
        <begin position="47"/>
        <end position="63"/>
    </location>
</feature>
<dbReference type="AlphaFoldDB" id="W9VUW1"/>
<dbReference type="InterPro" id="IPR000649">
    <property type="entry name" value="IF-2B-related"/>
</dbReference>
<dbReference type="GO" id="GO:0005829">
    <property type="term" value="C:cytosol"/>
    <property type="evidence" value="ECO:0007669"/>
    <property type="project" value="UniProtKB-SubCell"/>
</dbReference>
<organism evidence="11 12">
    <name type="scientific">Cladophialophora yegresii CBS 114405</name>
    <dbReference type="NCBI Taxonomy" id="1182544"/>
    <lineage>
        <taxon>Eukaryota</taxon>
        <taxon>Fungi</taxon>
        <taxon>Dikarya</taxon>
        <taxon>Ascomycota</taxon>
        <taxon>Pezizomycotina</taxon>
        <taxon>Eurotiomycetes</taxon>
        <taxon>Chaetothyriomycetidae</taxon>
        <taxon>Chaetothyriales</taxon>
        <taxon>Herpotrichiellaceae</taxon>
        <taxon>Cladophialophora</taxon>
    </lineage>
</organism>
<evidence type="ECO:0000256" key="10">
    <source>
        <dbReference type="SAM" id="MobiDB-lite"/>
    </source>
</evidence>
<evidence type="ECO:0000256" key="3">
    <source>
        <dbReference type="ARBA" id="ARBA00022490"/>
    </source>
</evidence>
<feature type="compositionally biased region" description="Basic and acidic residues" evidence="10">
    <location>
        <begin position="134"/>
        <end position="150"/>
    </location>
</feature>
<feature type="region of interest" description="Disordered" evidence="10">
    <location>
        <begin position="501"/>
        <end position="540"/>
    </location>
</feature>
<feature type="region of interest" description="Disordered" evidence="10">
    <location>
        <begin position="1"/>
        <end position="189"/>
    </location>
</feature>
<sequence>MADSNSNSASGGTSLNPKAAAFAMPTPDETALSNGDSLATENAVSNGHEEAKGSKKTKPRPDVGPRTTTEQNVAEAGAGVKLSGAALKRQRAAERAARRAEKVAAKGEQAVEENQAQAQAQAQTHSGTSGAKGEAQRRPSTSKRDSETGSHHKRTPSGKGLPIRGGPQQQQQQQQQQPPQSGAGDKEKRAEVKRVPIFAHLYPKEKKATLSGAGREIHPAVVSLGLQLRDHVICGGNARCVATLLAFKKVIQTYTTPPGVALSRHLLTHLNHQIAYLRNARPLSMSQGNSIRWLKNLISTQAVDTTDSEAKSNICQAVDLFIRERITLADEVIAREASGRVEDGDVILTYAKSSIVEKTLLTAHHQGKQFKIIVVDSRPMFEGRNLARSLVRAGLKVQYTLLSGLSDVLSYHAPGDAVTKCFLGASAMLGNGNLLSRAGSAMVAMMAKECSGKNKARVVPVVVLCETVKFTAKAALDSIVLNEVGDADALVEVEEVEILSSTKPPATPVDAGKGGKKQQGGGQKDKDDEDADDKNASRGLQGWKDQPNLFLLNLMYDVTPAEFLDLVVCELGSLPPRAVPVVNGVHGDDQALA</sequence>
<keyword evidence="12" id="KW-1185">Reference proteome</keyword>
<dbReference type="InterPro" id="IPR037171">
    <property type="entry name" value="NagB/RpiA_transferase-like"/>
</dbReference>
<evidence type="ECO:0000256" key="2">
    <source>
        <dbReference type="ARBA" id="ARBA00007251"/>
    </source>
</evidence>
<dbReference type="Gene3D" id="3.40.50.10470">
    <property type="entry name" value="Translation initiation factor eif-2b, domain 2"/>
    <property type="match status" value="1"/>
</dbReference>
<proteinExistence type="inferred from homology"/>
<keyword evidence="5" id="KW-0648">Protein biosynthesis</keyword>
<dbReference type="EMBL" id="AMGW01000006">
    <property type="protein sequence ID" value="EXJ55936.1"/>
    <property type="molecule type" value="Genomic_DNA"/>
</dbReference>
<dbReference type="GO" id="GO:0003743">
    <property type="term" value="F:translation initiation factor activity"/>
    <property type="evidence" value="ECO:0007669"/>
    <property type="project" value="UniProtKB-KW"/>
</dbReference>
<reference evidence="11 12" key="1">
    <citation type="submission" date="2013-03" db="EMBL/GenBank/DDBJ databases">
        <title>The Genome Sequence of Cladophialophora yegresii CBS 114405.</title>
        <authorList>
            <consortium name="The Broad Institute Genomics Platform"/>
            <person name="Cuomo C."/>
            <person name="de Hoog S."/>
            <person name="Gorbushina A."/>
            <person name="Walker B."/>
            <person name="Young S.K."/>
            <person name="Zeng Q."/>
            <person name="Gargeya S."/>
            <person name="Fitzgerald M."/>
            <person name="Haas B."/>
            <person name="Abouelleil A."/>
            <person name="Allen A.W."/>
            <person name="Alvarado L."/>
            <person name="Arachchi H.M."/>
            <person name="Berlin A.M."/>
            <person name="Chapman S.B."/>
            <person name="Gainer-Dewar J."/>
            <person name="Goldberg J."/>
            <person name="Griggs A."/>
            <person name="Gujja S."/>
            <person name="Hansen M."/>
            <person name="Howarth C."/>
            <person name="Imamovic A."/>
            <person name="Ireland A."/>
            <person name="Larimer J."/>
            <person name="McCowan C."/>
            <person name="Murphy C."/>
            <person name="Pearson M."/>
            <person name="Poon T.W."/>
            <person name="Priest M."/>
            <person name="Roberts A."/>
            <person name="Saif S."/>
            <person name="Shea T."/>
            <person name="Sisk P."/>
            <person name="Sykes S."/>
            <person name="Wortman J."/>
            <person name="Nusbaum C."/>
            <person name="Birren B."/>
        </authorList>
    </citation>
    <scope>NUCLEOTIDE SEQUENCE [LARGE SCALE GENOMIC DNA]</scope>
    <source>
        <strain evidence="11 12">CBS 114405</strain>
    </source>
</reference>
<feature type="compositionally biased region" description="Basic and acidic residues" evidence="10">
    <location>
        <begin position="91"/>
        <end position="105"/>
    </location>
</feature>
<evidence type="ECO:0000256" key="1">
    <source>
        <dbReference type="ARBA" id="ARBA00004514"/>
    </source>
</evidence>
<dbReference type="GeneID" id="19183431"/>
<evidence type="ECO:0000256" key="6">
    <source>
        <dbReference type="ARBA" id="ARBA00044147"/>
    </source>
</evidence>
<feature type="compositionally biased region" description="Polar residues" evidence="10">
    <location>
        <begin position="31"/>
        <end position="45"/>
    </location>
</feature>
<dbReference type="OrthoDB" id="10254737at2759"/>
<evidence type="ECO:0000313" key="11">
    <source>
        <dbReference type="EMBL" id="EXJ55936.1"/>
    </source>
</evidence>
<feature type="compositionally biased region" description="Low complexity" evidence="10">
    <location>
        <begin position="167"/>
        <end position="180"/>
    </location>
</feature>